<dbReference type="Ensembl" id="ENSCAFT00040020602.1">
    <property type="protein sequence ID" value="ENSCAFP00040017877.1"/>
    <property type="gene ID" value="ENSCAFG00040011148.1"/>
</dbReference>
<proteinExistence type="predicted"/>
<dbReference type="InterPro" id="IPR036179">
    <property type="entry name" value="Ig-like_dom_sf"/>
</dbReference>
<name>A0A8C0SA75_CANLF</name>
<feature type="domain" description="Ig-like" evidence="5">
    <location>
        <begin position="21"/>
        <end position="127"/>
    </location>
</feature>
<dbReference type="GO" id="GO:0019814">
    <property type="term" value="C:immunoglobulin complex"/>
    <property type="evidence" value="ECO:0007669"/>
    <property type="project" value="UniProtKB-KW"/>
</dbReference>
<sequence length="162" mass="18182">MQDQNSFLKLFLLEGKSCPHPVLSFSTGDLSQVPLQESGSGLGKARQTLTLTCPFSEFTLRIYYMHWVLQAPGKGLQWVSRIRSDGSSTYYTDVVKGRYTISRDNSKNTLYLQMNSLRAEDTAVYYCVMDTVTGPQCESRHKPPCRRGSRPPGGAHYSTLLC</sequence>
<protein>
    <recommendedName>
        <fullName evidence="5">Ig-like domain-containing protein</fullName>
    </recommendedName>
</protein>
<dbReference type="SUPFAM" id="SSF48726">
    <property type="entry name" value="Immunoglobulin"/>
    <property type="match status" value="1"/>
</dbReference>
<evidence type="ECO:0000313" key="6">
    <source>
        <dbReference type="Ensembl" id="ENSCAFP00040017877.1"/>
    </source>
</evidence>
<keyword evidence="1" id="KW-0391">Immunity</keyword>
<evidence type="ECO:0000256" key="4">
    <source>
        <dbReference type="SAM" id="MobiDB-lite"/>
    </source>
</evidence>
<evidence type="ECO:0000259" key="5">
    <source>
        <dbReference type="PROSITE" id="PS50835"/>
    </source>
</evidence>
<dbReference type="Proteomes" id="UP000694542">
    <property type="component" value="Unassembled WGS sequence"/>
</dbReference>
<dbReference type="SMART" id="SM00409">
    <property type="entry name" value="IG"/>
    <property type="match status" value="1"/>
</dbReference>
<dbReference type="Gene3D" id="2.60.40.10">
    <property type="entry name" value="Immunoglobulins"/>
    <property type="match status" value="1"/>
</dbReference>
<accession>A0A8C0SA75</accession>
<evidence type="ECO:0000313" key="7">
    <source>
        <dbReference type="Proteomes" id="UP000694542"/>
    </source>
</evidence>
<dbReference type="Pfam" id="PF07686">
    <property type="entry name" value="V-set"/>
    <property type="match status" value="1"/>
</dbReference>
<dbReference type="InterPro" id="IPR013106">
    <property type="entry name" value="Ig_V-set"/>
</dbReference>
<dbReference type="AlphaFoldDB" id="A0A8C0SA75"/>
<dbReference type="InterPro" id="IPR013783">
    <property type="entry name" value="Ig-like_fold"/>
</dbReference>
<evidence type="ECO:0000256" key="1">
    <source>
        <dbReference type="ARBA" id="ARBA00022859"/>
    </source>
</evidence>
<dbReference type="GO" id="GO:0002250">
    <property type="term" value="P:adaptive immune response"/>
    <property type="evidence" value="ECO:0007669"/>
    <property type="project" value="UniProtKB-KW"/>
</dbReference>
<dbReference type="InterPro" id="IPR003599">
    <property type="entry name" value="Ig_sub"/>
</dbReference>
<dbReference type="InterPro" id="IPR007110">
    <property type="entry name" value="Ig-like_dom"/>
</dbReference>
<dbReference type="InterPro" id="IPR050199">
    <property type="entry name" value="IgHV"/>
</dbReference>
<evidence type="ECO:0000256" key="2">
    <source>
        <dbReference type="ARBA" id="ARBA00023130"/>
    </source>
</evidence>
<reference evidence="6" key="1">
    <citation type="submission" date="2025-08" db="UniProtKB">
        <authorList>
            <consortium name="Ensembl"/>
        </authorList>
    </citation>
    <scope>IDENTIFICATION</scope>
</reference>
<feature type="region of interest" description="Disordered" evidence="4">
    <location>
        <begin position="138"/>
        <end position="157"/>
    </location>
</feature>
<keyword evidence="3" id="KW-1280">Immunoglobulin</keyword>
<dbReference type="SMART" id="SM00406">
    <property type="entry name" value="IGv"/>
    <property type="match status" value="1"/>
</dbReference>
<dbReference type="PANTHER" id="PTHR23266">
    <property type="entry name" value="IMMUNOGLOBULIN HEAVY CHAIN"/>
    <property type="match status" value="1"/>
</dbReference>
<dbReference type="PROSITE" id="PS50835">
    <property type="entry name" value="IG_LIKE"/>
    <property type="match status" value="1"/>
</dbReference>
<dbReference type="FunFam" id="2.60.40.10:FF:002198">
    <property type="entry name" value="Immunoglobulin heavy variable 5-2"/>
    <property type="match status" value="1"/>
</dbReference>
<organism evidence="6 7">
    <name type="scientific">Canis lupus familiaris</name>
    <name type="common">Dog</name>
    <name type="synonym">Canis familiaris</name>
    <dbReference type="NCBI Taxonomy" id="9615"/>
    <lineage>
        <taxon>Eukaryota</taxon>
        <taxon>Metazoa</taxon>
        <taxon>Chordata</taxon>
        <taxon>Craniata</taxon>
        <taxon>Vertebrata</taxon>
        <taxon>Euteleostomi</taxon>
        <taxon>Mammalia</taxon>
        <taxon>Eutheria</taxon>
        <taxon>Laurasiatheria</taxon>
        <taxon>Carnivora</taxon>
        <taxon>Caniformia</taxon>
        <taxon>Canidae</taxon>
        <taxon>Canis</taxon>
    </lineage>
</organism>
<dbReference type="GO" id="GO:0005576">
    <property type="term" value="C:extracellular region"/>
    <property type="evidence" value="ECO:0007669"/>
    <property type="project" value="UniProtKB-ARBA"/>
</dbReference>
<evidence type="ECO:0000256" key="3">
    <source>
        <dbReference type="ARBA" id="ARBA00043265"/>
    </source>
</evidence>
<keyword evidence="2" id="KW-1064">Adaptive immunity</keyword>